<reference evidence="2" key="2">
    <citation type="journal article" date="2023" name="IMA Fungus">
        <title>Comparative genomic study of the Penicillium genus elucidates a diverse pangenome and 15 lateral gene transfer events.</title>
        <authorList>
            <person name="Petersen C."/>
            <person name="Sorensen T."/>
            <person name="Nielsen M.R."/>
            <person name="Sondergaard T.E."/>
            <person name="Sorensen J.L."/>
            <person name="Fitzpatrick D.A."/>
            <person name="Frisvad J.C."/>
            <person name="Nielsen K.L."/>
        </authorList>
    </citation>
    <scope>NUCLEOTIDE SEQUENCE</scope>
    <source>
        <strain evidence="2">IBT 29495</strain>
    </source>
</reference>
<evidence type="ECO:0000256" key="1">
    <source>
        <dbReference type="SAM" id="MobiDB-lite"/>
    </source>
</evidence>
<dbReference type="AlphaFoldDB" id="A0A9W9Y5Y8"/>
<feature type="compositionally biased region" description="Polar residues" evidence="1">
    <location>
        <begin position="100"/>
        <end position="111"/>
    </location>
</feature>
<dbReference type="OrthoDB" id="3266505at2759"/>
<feature type="compositionally biased region" description="Basic and acidic residues" evidence="1">
    <location>
        <begin position="119"/>
        <end position="129"/>
    </location>
</feature>
<evidence type="ECO:0000313" key="3">
    <source>
        <dbReference type="Proteomes" id="UP001149954"/>
    </source>
</evidence>
<reference evidence="2" key="1">
    <citation type="submission" date="2022-12" db="EMBL/GenBank/DDBJ databases">
        <authorList>
            <person name="Petersen C."/>
        </authorList>
    </citation>
    <scope>NUCLEOTIDE SEQUENCE</scope>
    <source>
        <strain evidence="2">IBT 29495</strain>
    </source>
</reference>
<accession>A0A9W9Y5Y8</accession>
<sequence>MTMFCRKTWVSGKTLRSVTNFNDMLTKLFGENELRNAHSGGLLSPVSLAKASTGAGIGEQVRQDQHNSALAPGTGSQYPPGLSSCITELSREEFDLTTGSQSDEHFTQPQSPIAAPLIEKGDGSSRQRGFEAGTDFLGLPSDMMDLVMTDFPFEKVLSDGNQVQRSPLGGSLESYPMGYFDLDSLDRFFSLQQ</sequence>
<evidence type="ECO:0000313" key="2">
    <source>
        <dbReference type="EMBL" id="KAJ5520428.1"/>
    </source>
</evidence>
<dbReference type="Proteomes" id="UP001149954">
    <property type="component" value="Unassembled WGS sequence"/>
</dbReference>
<gene>
    <name evidence="2" type="ORF">N7463_000881</name>
</gene>
<name>A0A9W9Y5Y8_9EURO</name>
<feature type="region of interest" description="Disordered" evidence="1">
    <location>
        <begin position="100"/>
        <end position="132"/>
    </location>
</feature>
<proteinExistence type="predicted"/>
<keyword evidence="3" id="KW-1185">Reference proteome</keyword>
<organism evidence="2 3">
    <name type="scientific">Penicillium fimorum</name>
    <dbReference type="NCBI Taxonomy" id="1882269"/>
    <lineage>
        <taxon>Eukaryota</taxon>
        <taxon>Fungi</taxon>
        <taxon>Dikarya</taxon>
        <taxon>Ascomycota</taxon>
        <taxon>Pezizomycotina</taxon>
        <taxon>Eurotiomycetes</taxon>
        <taxon>Eurotiomycetidae</taxon>
        <taxon>Eurotiales</taxon>
        <taxon>Aspergillaceae</taxon>
        <taxon>Penicillium</taxon>
    </lineage>
</organism>
<comment type="caution">
    <text evidence="2">The sequence shown here is derived from an EMBL/GenBank/DDBJ whole genome shotgun (WGS) entry which is preliminary data.</text>
</comment>
<protein>
    <submittedName>
        <fullName evidence="2">Uncharacterized protein</fullName>
    </submittedName>
</protein>
<dbReference type="EMBL" id="JAPWDS010000001">
    <property type="protein sequence ID" value="KAJ5520428.1"/>
    <property type="molecule type" value="Genomic_DNA"/>
</dbReference>